<name>A0A1E7Z1J2_9GAMM</name>
<reference evidence="1 3" key="1">
    <citation type="submission" date="2016-07" db="EMBL/GenBank/DDBJ databases">
        <authorList>
            <person name="Yuval B."/>
        </authorList>
    </citation>
    <scope>NUCLEOTIDE SEQUENCE [LARGE SCALE GENOMIC DNA]</scope>
    <source>
        <strain evidence="1 3">IL</strain>
    </source>
</reference>
<comment type="caution">
    <text evidence="1">The sequence shown here is derived from an EMBL/GenBank/DDBJ whole genome shotgun (WGS) entry which is preliminary data.</text>
</comment>
<reference evidence="2 4" key="2">
    <citation type="submission" date="2018-04" db="EMBL/GenBank/DDBJ databases">
        <title>Genomes of the Obligate Erwinia dacicola and Facultative Enterobacter sp. OLF Endosymbionts of the Olive Fruit fly, Bactrocera oleae.</title>
        <authorList>
            <person name="Estes A.M."/>
            <person name="Hearn D.J."/>
            <person name="Agarwal S."/>
            <person name="Pierson E.A."/>
            <person name="Dunning-Hotopp J.C."/>
        </authorList>
    </citation>
    <scope>NUCLEOTIDE SEQUENCE [LARGE SCALE GENOMIC DNA]</scope>
    <source>
        <strain evidence="2 4">Oroville</strain>
    </source>
</reference>
<evidence type="ECO:0000313" key="3">
    <source>
        <dbReference type="Proteomes" id="UP000243534"/>
    </source>
</evidence>
<dbReference type="AlphaFoldDB" id="A0A1E7Z1J2"/>
<accession>A0A1E7Z1J2</accession>
<proteinExistence type="predicted"/>
<dbReference type="EMBL" id="MAYS01000213">
    <property type="protein sequence ID" value="OFC62650.1"/>
    <property type="molecule type" value="Genomic_DNA"/>
</dbReference>
<evidence type="ECO:0000313" key="1">
    <source>
        <dbReference type="EMBL" id="OFC62650.1"/>
    </source>
</evidence>
<gene>
    <name evidence="2" type="ORF">ACZ87_03591</name>
    <name evidence="1" type="ORF">BBW68_08805</name>
</gene>
<sequence>MPVTLVIKLTHTEEGINVESEINTKADYHCVHEMAHATATIEYARRAAQEINELHNRRNTHWRH</sequence>
<evidence type="ECO:0000313" key="2">
    <source>
        <dbReference type="EMBL" id="RAP69616.1"/>
    </source>
</evidence>
<dbReference type="Proteomes" id="UP000244334">
    <property type="component" value="Unassembled WGS sequence"/>
</dbReference>
<dbReference type="EMBL" id="LJAM02000670">
    <property type="protein sequence ID" value="RAP69616.1"/>
    <property type="molecule type" value="Genomic_DNA"/>
</dbReference>
<protein>
    <submittedName>
        <fullName evidence="1">Uncharacterized protein</fullName>
    </submittedName>
</protein>
<evidence type="ECO:0000313" key="4">
    <source>
        <dbReference type="Proteomes" id="UP000244334"/>
    </source>
</evidence>
<dbReference type="Proteomes" id="UP000243534">
    <property type="component" value="Unassembled WGS sequence"/>
</dbReference>
<keyword evidence="4" id="KW-1185">Reference proteome</keyword>
<organism evidence="1 3">
    <name type="scientific">Candidatus Erwinia dacicola</name>
    <dbReference type="NCBI Taxonomy" id="252393"/>
    <lineage>
        <taxon>Bacteria</taxon>
        <taxon>Pseudomonadati</taxon>
        <taxon>Pseudomonadota</taxon>
        <taxon>Gammaproteobacteria</taxon>
        <taxon>Enterobacterales</taxon>
        <taxon>Erwiniaceae</taxon>
        <taxon>Erwinia</taxon>
    </lineage>
</organism>